<sequence length="298" mass="33999">MMLPQVMTKMLFFINGLFSVLSSSRQLGLCGPRLGILISRNPVLLCSSLDKSLRPWIEAIKEVLELNGSQNINSSDSVRDILFRILSRYYWVIGSNTRFRYNVAYLRNCGIVGSQLIMLLINERRLFQLGEVEIKGLVSRAIEMGFEMGSRMLVHGIMAIYGVSPETINKKITLLQTLGFTKDECKEMFVKAPVCLHLSEAKLKRAVAFYIDTVMLDKSVLVGTPILLGFSLEKRVIPRYKVLEMIKSKRLLKKASLFTAIFLTDKKFVENFILRFNEDDAKELQVAYEKFLLESNTC</sequence>
<comment type="caution">
    <text evidence="5">The sequence shown here is derived from an EMBL/GenBank/DDBJ whole genome shotgun (WGS) entry which is preliminary data.</text>
</comment>
<keyword evidence="2" id="KW-0804">Transcription</keyword>
<keyword evidence="2" id="KW-0805">Transcription regulation</keyword>
<dbReference type="AlphaFoldDB" id="A0ABD3B833"/>
<dbReference type="Pfam" id="PF02536">
    <property type="entry name" value="mTERF"/>
    <property type="match status" value="1"/>
</dbReference>
<name>A0ABD3B833_9LAMI</name>
<dbReference type="EMBL" id="JAVIJP010000129">
    <property type="protein sequence ID" value="KAL3613432.1"/>
    <property type="molecule type" value="Genomic_DNA"/>
</dbReference>
<gene>
    <name evidence="5" type="ORF">CASFOL_042695</name>
</gene>
<feature type="signal peptide" evidence="4">
    <location>
        <begin position="1"/>
        <end position="22"/>
    </location>
</feature>
<keyword evidence="4" id="KW-0732">Signal</keyword>
<keyword evidence="2" id="KW-0806">Transcription termination</keyword>
<accession>A0ABD3B833</accession>
<dbReference type="GO" id="GO:0006353">
    <property type="term" value="P:DNA-templated transcription termination"/>
    <property type="evidence" value="ECO:0007669"/>
    <property type="project" value="UniProtKB-KW"/>
</dbReference>
<keyword evidence="6" id="KW-1185">Reference proteome</keyword>
<comment type="similarity">
    <text evidence="1">Belongs to the mTERF family.</text>
</comment>
<dbReference type="SMART" id="SM00733">
    <property type="entry name" value="Mterf"/>
    <property type="match status" value="5"/>
</dbReference>
<evidence type="ECO:0000313" key="6">
    <source>
        <dbReference type="Proteomes" id="UP001632038"/>
    </source>
</evidence>
<evidence type="ECO:0000256" key="4">
    <source>
        <dbReference type="SAM" id="SignalP"/>
    </source>
</evidence>
<protein>
    <submittedName>
        <fullName evidence="5">Uncharacterized protein</fullName>
    </submittedName>
</protein>
<dbReference type="FunFam" id="1.25.70.10:FF:000001">
    <property type="entry name" value="Mitochondrial transcription termination factor-like"/>
    <property type="match status" value="1"/>
</dbReference>
<dbReference type="PANTHER" id="PTHR13068">
    <property type="entry name" value="CGI-12 PROTEIN-RELATED"/>
    <property type="match status" value="1"/>
</dbReference>
<dbReference type="Proteomes" id="UP001632038">
    <property type="component" value="Unassembled WGS sequence"/>
</dbReference>
<keyword evidence="3" id="KW-0809">Transit peptide</keyword>
<evidence type="ECO:0000256" key="2">
    <source>
        <dbReference type="ARBA" id="ARBA00022472"/>
    </source>
</evidence>
<reference evidence="6" key="1">
    <citation type="journal article" date="2024" name="IScience">
        <title>Strigolactones Initiate the Formation of Haustorium-like Structures in Castilleja.</title>
        <authorList>
            <person name="Buerger M."/>
            <person name="Peterson D."/>
            <person name="Chory J."/>
        </authorList>
    </citation>
    <scope>NUCLEOTIDE SEQUENCE [LARGE SCALE GENOMIC DNA]</scope>
</reference>
<evidence type="ECO:0000256" key="1">
    <source>
        <dbReference type="ARBA" id="ARBA00007692"/>
    </source>
</evidence>
<evidence type="ECO:0000256" key="3">
    <source>
        <dbReference type="ARBA" id="ARBA00022946"/>
    </source>
</evidence>
<feature type="chain" id="PRO_5044825496" evidence="4">
    <location>
        <begin position="23"/>
        <end position="298"/>
    </location>
</feature>
<evidence type="ECO:0000313" key="5">
    <source>
        <dbReference type="EMBL" id="KAL3613432.1"/>
    </source>
</evidence>
<dbReference type="InterPro" id="IPR003690">
    <property type="entry name" value="MTERF"/>
</dbReference>
<organism evidence="5 6">
    <name type="scientific">Castilleja foliolosa</name>
    <dbReference type="NCBI Taxonomy" id="1961234"/>
    <lineage>
        <taxon>Eukaryota</taxon>
        <taxon>Viridiplantae</taxon>
        <taxon>Streptophyta</taxon>
        <taxon>Embryophyta</taxon>
        <taxon>Tracheophyta</taxon>
        <taxon>Spermatophyta</taxon>
        <taxon>Magnoliopsida</taxon>
        <taxon>eudicotyledons</taxon>
        <taxon>Gunneridae</taxon>
        <taxon>Pentapetalae</taxon>
        <taxon>asterids</taxon>
        <taxon>lamiids</taxon>
        <taxon>Lamiales</taxon>
        <taxon>Orobanchaceae</taxon>
        <taxon>Pedicularideae</taxon>
        <taxon>Castillejinae</taxon>
        <taxon>Castilleja</taxon>
    </lineage>
</organism>
<dbReference type="Gene3D" id="1.25.70.10">
    <property type="entry name" value="Transcription termination factor 3, mitochondrial"/>
    <property type="match status" value="1"/>
</dbReference>
<dbReference type="InterPro" id="IPR038538">
    <property type="entry name" value="MTERF_sf"/>
</dbReference>
<dbReference type="PANTHER" id="PTHR13068:SF173">
    <property type="entry name" value="EMB|CAB62602.1"/>
    <property type="match status" value="1"/>
</dbReference>
<proteinExistence type="inferred from homology"/>